<evidence type="ECO:0000256" key="10">
    <source>
        <dbReference type="SAM" id="MobiDB-lite"/>
    </source>
</evidence>
<evidence type="ECO:0000256" key="5">
    <source>
        <dbReference type="ARBA" id="ARBA00022833"/>
    </source>
</evidence>
<feature type="binding site" evidence="8">
    <location>
        <position position="298"/>
    </location>
    <ligand>
        <name>Zn(2+)</name>
        <dbReference type="ChEBI" id="CHEBI:29105"/>
        <label>2</label>
    </ligand>
</feature>
<dbReference type="EMBL" id="FMZA01000002">
    <property type="protein sequence ID" value="SDC03611.1"/>
    <property type="molecule type" value="Genomic_DNA"/>
</dbReference>
<sequence length="420" mass="44829">MNRRGWLAGALAAVVAVSAVSFSQVGADQQQAEKKKRPQAKNVILMVGDGMGKAQRNAIRLSKVGLEGELAMDAMPYSGSVHTNSADPKEFVTDSAAAATAMATGEKTFNGAVGVDRNKKPVKTALEQAKELGKATGLVTTSTVTDATPAAFAAHVDNRDDQSKIAKQFLEDSRPDVILGGGEDYWYPKGNPGVHPDQPAEDPSEGSEGTEGNLVEKAKEQGYQYVTNRQELKKADGSKLLGLFANQEMFQYDTEAGDKYNPSVPLPEMTDKALQTLSQHEKGFFLLVEEEGTDAMSHVNNAELTIEAGKQFDKAVARAKAFAKKNGDTLVIVVGDHETGGFTIEGLDDSDESGDGESKEDGPLPVARSNQQFMVDWTTTGHSAVDVPLTAMGPGAKLLKGVYENTRIHDVIVQVMKAGK</sequence>
<name>A0A1G6IAW2_9BACL</name>
<comment type="similarity">
    <text evidence="1 9">Belongs to the alkaline phosphatase family.</text>
</comment>
<evidence type="ECO:0000256" key="3">
    <source>
        <dbReference type="ARBA" id="ARBA00022723"/>
    </source>
</evidence>
<feature type="binding site" evidence="8">
    <location>
        <position position="336"/>
    </location>
    <ligand>
        <name>Zn(2+)</name>
        <dbReference type="ChEBI" id="CHEBI:29105"/>
        <label>2</label>
    </ligand>
</feature>
<keyword evidence="5 8" id="KW-0862">Zinc</keyword>
<dbReference type="OrthoDB" id="9794455at2"/>
<feature type="binding site" evidence="8">
    <location>
        <position position="146"/>
    </location>
    <ligand>
        <name>Mg(2+)</name>
        <dbReference type="ChEBI" id="CHEBI:18420"/>
    </ligand>
</feature>
<feature type="binding site" evidence="8">
    <location>
        <position position="289"/>
    </location>
    <ligand>
        <name>Mg(2+)</name>
        <dbReference type="ChEBI" id="CHEBI:18420"/>
    </ligand>
</feature>
<evidence type="ECO:0000313" key="13">
    <source>
        <dbReference type="Proteomes" id="UP000199387"/>
    </source>
</evidence>
<dbReference type="Pfam" id="PF00245">
    <property type="entry name" value="Alk_phosphatase"/>
    <property type="match status" value="2"/>
</dbReference>
<feature type="binding site" evidence="8">
    <location>
        <position position="49"/>
    </location>
    <ligand>
        <name>Zn(2+)</name>
        <dbReference type="ChEBI" id="CHEBI:29105"/>
        <label>2</label>
    </ligand>
</feature>
<dbReference type="CDD" id="cd16012">
    <property type="entry name" value="ALP"/>
    <property type="match status" value="1"/>
</dbReference>
<feature type="chain" id="PRO_5011769469" evidence="11">
    <location>
        <begin position="28"/>
        <end position="420"/>
    </location>
</feature>
<feature type="region of interest" description="Disordered" evidence="10">
    <location>
        <begin position="181"/>
        <end position="212"/>
    </location>
</feature>
<dbReference type="Gene3D" id="3.40.720.10">
    <property type="entry name" value="Alkaline Phosphatase, subunit A"/>
    <property type="match status" value="1"/>
</dbReference>
<feature type="signal peptide" evidence="11">
    <location>
        <begin position="1"/>
        <end position="27"/>
    </location>
</feature>
<dbReference type="SUPFAM" id="SSF53649">
    <property type="entry name" value="Alkaline phosphatase-like"/>
    <property type="match status" value="1"/>
</dbReference>
<comment type="cofactor">
    <cofactor evidence="8">
        <name>Zn(2+)</name>
        <dbReference type="ChEBI" id="CHEBI:29105"/>
    </cofactor>
    <text evidence="8">Binds 2 Zn(2+) ions.</text>
</comment>
<dbReference type="Proteomes" id="UP000199387">
    <property type="component" value="Unassembled WGS sequence"/>
</dbReference>
<evidence type="ECO:0000256" key="7">
    <source>
        <dbReference type="PIRSR" id="PIRSR601952-1"/>
    </source>
</evidence>
<reference evidence="12 13" key="1">
    <citation type="submission" date="2016-10" db="EMBL/GenBank/DDBJ databases">
        <authorList>
            <person name="de Groot N.N."/>
        </authorList>
    </citation>
    <scope>NUCLEOTIDE SEQUENCE [LARGE SCALE GENOMIC DNA]</scope>
    <source>
        <strain evidence="12 13">DSM 45514</strain>
    </source>
</reference>
<evidence type="ECO:0000256" key="2">
    <source>
        <dbReference type="ARBA" id="ARBA00022553"/>
    </source>
</evidence>
<feature type="binding site" evidence="8">
    <location>
        <position position="382"/>
    </location>
    <ligand>
        <name>Zn(2+)</name>
        <dbReference type="ChEBI" id="CHEBI:29105"/>
        <label>2</label>
    </ligand>
</feature>
<keyword evidence="2" id="KW-0597">Phosphoprotein</keyword>
<evidence type="ECO:0000256" key="9">
    <source>
        <dbReference type="RuleBase" id="RU003946"/>
    </source>
</evidence>
<dbReference type="PANTHER" id="PTHR11596:SF5">
    <property type="entry name" value="ALKALINE PHOSPHATASE"/>
    <property type="match status" value="1"/>
</dbReference>
<keyword evidence="4" id="KW-0378">Hydrolase</keyword>
<dbReference type="PANTHER" id="PTHR11596">
    <property type="entry name" value="ALKALINE PHOSPHATASE"/>
    <property type="match status" value="1"/>
</dbReference>
<dbReference type="GO" id="GO:0046872">
    <property type="term" value="F:metal ion binding"/>
    <property type="evidence" value="ECO:0007669"/>
    <property type="project" value="UniProtKB-KW"/>
</dbReference>
<evidence type="ECO:0000256" key="6">
    <source>
        <dbReference type="ARBA" id="ARBA00022842"/>
    </source>
</evidence>
<feature type="active site" description="Phosphoserine intermediate" evidence="7">
    <location>
        <position position="95"/>
    </location>
</feature>
<keyword evidence="3 8" id="KW-0479">Metal-binding</keyword>
<comment type="cofactor">
    <cofactor evidence="8">
        <name>Mg(2+)</name>
        <dbReference type="ChEBI" id="CHEBI:18420"/>
    </cofactor>
    <text evidence="8">Binds 1 Mg(2+) ion.</text>
</comment>
<dbReference type="STRING" id="1236220.SAMN04488112_102144"/>
<dbReference type="SMART" id="SM00098">
    <property type="entry name" value="alkPPc"/>
    <property type="match status" value="1"/>
</dbReference>
<gene>
    <name evidence="12" type="ORF">SAMN04488112_102144</name>
</gene>
<protein>
    <submittedName>
        <fullName evidence="12">Alkaline phosphatase</fullName>
    </submittedName>
</protein>
<feature type="binding site" evidence="8">
    <location>
        <position position="294"/>
    </location>
    <ligand>
        <name>Zn(2+)</name>
        <dbReference type="ChEBI" id="CHEBI:29105"/>
        <label>2</label>
    </ligand>
</feature>
<dbReference type="PROSITE" id="PS00123">
    <property type="entry name" value="ALKALINE_PHOSPHATASE"/>
    <property type="match status" value="1"/>
</dbReference>
<dbReference type="AlphaFoldDB" id="A0A1G6IAW2"/>
<feature type="compositionally biased region" description="Acidic residues" evidence="10">
    <location>
        <begin position="346"/>
        <end position="355"/>
    </location>
</feature>
<dbReference type="InterPro" id="IPR017850">
    <property type="entry name" value="Alkaline_phosphatase_core_sf"/>
</dbReference>
<evidence type="ECO:0000256" key="11">
    <source>
        <dbReference type="SAM" id="SignalP"/>
    </source>
</evidence>
<dbReference type="InterPro" id="IPR018299">
    <property type="entry name" value="Alkaline_phosphatase_AS"/>
</dbReference>
<evidence type="ECO:0000256" key="8">
    <source>
        <dbReference type="PIRSR" id="PIRSR601952-2"/>
    </source>
</evidence>
<keyword evidence="11" id="KW-0732">Signal</keyword>
<feature type="binding site" evidence="8">
    <location>
        <position position="148"/>
    </location>
    <ligand>
        <name>Mg(2+)</name>
        <dbReference type="ChEBI" id="CHEBI:18420"/>
    </ligand>
</feature>
<dbReference type="RefSeq" id="WP_091566128.1">
    <property type="nucleotide sequence ID" value="NZ_FMZA01000002.1"/>
</dbReference>
<organism evidence="12 13">
    <name type="scientific">Melghirimyces thermohalophilus</name>
    <dbReference type="NCBI Taxonomy" id="1236220"/>
    <lineage>
        <taxon>Bacteria</taxon>
        <taxon>Bacillati</taxon>
        <taxon>Bacillota</taxon>
        <taxon>Bacilli</taxon>
        <taxon>Bacillales</taxon>
        <taxon>Thermoactinomycetaceae</taxon>
        <taxon>Melghirimyces</taxon>
    </lineage>
</organism>
<evidence type="ECO:0000256" key="4">
    <source>
        <dbReference type="ARBA" id="ARBA00022801"/>
    </source>
</evidence>
<feature type="binding site" evidence="8">
    <location>
        <position position="337"/>
    </location>
    <ligand>
        <name>Zn(2+)</name>
        <dbReference type="ChEBI" id="CHEBI:29105"/>
        <label>2</label>
    </ligand>
</feature>
<proteinExistence type="inferred from homology"/>
<evidence type="ECO:0000256" key="1">
    <source>
        <dbReference type="ARBA" id="ARBA00005984"/>
    </source>
</evidence>
<feature type="binding site" evidence="8">
    <location>
        <position position="49"/>
    </location>
    <ligand>
        <name>Mg(2+)</name>
        <dbReference type="ChEBI" id="CHEBI:18420"/>
    </ligand>
</feature>
<keyword evidence="6 8" id="KW-0460">Magnesium</keyword>
<feature type="region of interest" description="Disordered" evidence="10">
    <location>
        <begin position="342"/>
        <end position="366"/>
    </location>
</feature>
<evidence type="ECO:0000313" key="12">
    <source>
        <dbReference type="EMBL" id="SDC03611.1"/>
    </source>
</evidence>
<dbReference type="GO" id="GO:0004035">
    <property type="term" value="F:alkaline phosphatase activity"/>
    <property type="evidence" value="ECO:0007669"/>
    <property type="project" value="TreeGrafter"/>
</dbReference>
<accession>A0A1G6IAW2</accession>
<dbReference type="PRINTS" id="PR00113">
    <property type="entry name" value="ALKPHPHTASE"/>
</dbReference>
<keyword evidence="13" id="KW-1185">Reference proteome</keyword>
<dbReference type="InterPro" id="IPR001952">
    <property type="entry name" value="Alkaline_phosphatase"/>
</dbReference>